<dbReference type="Proteomes" id="UP000652720">
    <property type="component" value="Unassembled WGS sequence"/>
</dbReference>
<comment type="caution">
    <text evidence="2">The sequence shown here is derived from an EMBL/GenBank/DDBJ whole genome shotgun (WGS) entry which is preliminary data.</text>
</comment>
<dbReference type="SMART" id="SM00530">
    <property type="entry name" value="HTH_XRE"/>
    <property type="match status" value="1"/>
</dbReference>
<evidence type="ECO:0000313" key="5">
    <source>
        <dbReference type="Proteomes" id="UP000652720"/>
    </source>
</evidence>
<proteinExistence type="predicted"/>
<dbReference type="AlphaFoldDB" id="A0AAV4K8C7"/>
<dbReference type="CDD" id="cd00093">
    <property type="entry name" value="HTH_XRE"/>
    <property type="match status" value="1"/>
</dbReference>
<dbReference type="EMBL" id="BMLZ01000018">
    <property type="protein sequence ID" value="GGP29937.1"/>
    <property type="molecule type" value="Genomic_DNA"/>
</dbReference>
<protein>
    <recommendedName>
        <fullName evidence="1">HTH cro/C1-type domain-containing protein</fullName>
    </recommendedName>
</protein>
<gene>
    <name evidence="3" type="ORF">GCM10008021_15880</name>
    <name evidence="2" type="ORF">GCM10010914_21640</name>
</gene>
<sequence>MLLPMGQLAELIKAKRYDLRLSQKAFGDRLGLQNGSSYISRIEKGLIVPSRVRLHEMEQAFSFFPGELEDAAFSDEQARNKAG</sequence>
<reference evidence="4" key="3">
    <citation type="journal article" date="2019" name="Int. J. Syst. Evol. Microbiol.">
        <title>The Global Catalogue of Microorganisms (GCM) 10K type strain sequencing project: providing services to taxonomists for standard genome sequencing and annotation.</title>
        <authorList>
            <consortium name="The Broad Institute Genomics Platform"/>
            <consortium name="The Broad Institute Genome Sequencing Center for Infectious Disease"/>
            <person name="Wu L."/>
            <person name="Ma J."/>
        </authorList>
    </citation>
    <scope>NUCLEOTIDE SEQUENCE [LARGE SCALE GENOMIC DNA]</scope>
    <source>
        <strain evidence="4">CGMCC 1.8884</strain>
    </source>
</reference>
<evidence type="ECO:0000313" key="4">
    <source>
        <dbReference type="Proteomes" id="UP000630135"/>
    </source>
</evidence>
<dbReference type="Proteomes" id="UP000630135">
    <property type="component" value="Unassembled WGS sequence"/>
</dbReference>
<dbReference type="InterPro" id="IPR001387">
    <property type="entry name" value="Cro/C1-type_HTH"/>
</dbReference>
<dbReference type="RefSeq" id="WP_017870039.1">
    <property type="nucleotide sequence ID" value="NZ_BMLZ01000018.1"/>
</dbReference>
<evidence type="ECO:0000313" key="2">
    <source>
        <dbReference type="EMBL" id="GGI86838.1"/>
    </source>
</evidence>
<reference evidence="2" key="4">
    <citation type="submission" date="2023-08" db="EMBL/GenBank/DDBJ databases">
        <authorList>
            <person name="Sun Q."/>
            <person name="Zhou Y."/>
        </authorList>
    </citation>
    <scope>NUCLEOTIDE SEQUENCE</scope>
    <source>
        <strain evidence="3">CGMCC 1.8884</strain>
        <strain evidence="2">CGMCC 1.8885</strain>
    </source>
</reference>
<name>A0AAV4K8C7_9DEIO</name>
<feature type="domain" description="HTH cro/C1-type" evidence="1">
    <location>
        <begin position="12"/>
        <end position="68"/>
    </location>
</feature>
<dbReference type="SUPFAM" id="SSF47413">
    <property type="entry name" value="lambda repressor-like DNA-binding domains"/>
    <property type="match status" value="1"/>
</dbReference>
<keyword evidence="4" id="KW-1185">Reference proteome</keyword>
<accession>A0AAV4K8C7</accession>
<evidence type="ECO:0000313" key="3">
    <source>
        <dbReference type="EMBL" id="GGP29937.1"/>
    </source>
</evidence>
<evidence type="ECO:0000259" key="1">
    <source>
        <dbReference type="PROSITE" id="PS50943"/>
    </source>
</evidence>
<organism evidence="2 5">
    <name type="scientific">Deinococcus wulumuqiensis</name>
    <dbReference type="NCBI Taxonomy" id="980427"/>
    <lineage>
        <taxon>Bacteria</taxon>
        <taxon>Thermotogati</taxon>
        <taxon>Deinococcota</taxon>
        <taxon>Deinococci</taxon>
        <taxon>Deinococcales</taxon>
        <taxon>Deinococcaceae</taxon>
        <taxon>Deinococcus</taxon>
    </lineage>
</organism>
<reference evidence="3" key="1">
    <citation type="journal article" date="2014" name="Int. J. Syst. Evol. Microbiol.">
        <title>Complete genome of a new Firmicutes species belonging to the dominant human colonic microbiota ('Ruminococcus bicirculans') reveals two chromosomes and a selective capacity to utilize plant glucans.</title>
        <authorList>
            <consortium name="NISC Comparative Sequencing Program"/>
            <person name="Wegmann U."/>
            <person name="Louis P."/>
            <person name="Goesmann A."/>
            <person name="Henrissat B."/>
            <person name="Duncan S.H."/>
            <person name="Flint H.J."/>
        </authorList>
    </citation>
    <scope>NUCLEOTIDE SEQUENCE</scope>
    <source>
        <strain evidence="3">CGMCC 1.8884</strain>
    </source>
</reference>
<dbReference type="Gene3D" id="1.10.260.40">
    <property type="entry name" value="lambda repressor-like DNA-binding domains"/>
    <property type="match status" value="1"/>
</dbReference>
<dbReference type="PROSITE" id="PS50943">
    <property type="entry name" value="HTH_CROC1"/>
    <property type="match status" value="1"/>
</dbReference>
<dbReference type="InterPro" id="IPR010982">
    <property type="entry name" value="Lambda_DNA-bd_dom_sf"/>
</dbReference>
<dbReference type="GO" id="GO:0003677">
    <property type="term" value="F:DNA binding"/>
    <property type="evidence" value="ECO:0007669"/>
    <property type="project" value="InterPro"/>
</dbReference>
<dbReference type="EMBL" id="BMMA01000022">
    <property type="protein sequence ID" value="GGI86838.1"/>
    <property type="molecule type" value="Genomic_DNA"/>
</dbReference>
<reference evidence="2" key="2">
    <citation type="journal article" date="2014" name="Int. J. Syst. Evol. Microbiol.">
        <title>Complete genome sequence of Corynebacterium casei LMG S-19264T (=DSM 44701T), isolated from a smear-ripened cheese.</title>
        <authorList>
            <consortium name="US DOE Joint Genome Institute (JGI-PGF)"/>
            <person name="Walter F."/>
            <person name="Albersmeier A."/>
            <person name="Kalinowski J."/>
            <person name="Ruckert C."/>
        </authorList>
    </citation>
    <scope>NUCLEOTIDE SEQUENCE</scope>
    <source>
        <strain evidence="2">CGMCC 1.8885</strain>
    </source>
</reference>